<feature type="non-terminal residue" evidence="1">
    <location>
        <position position="1"/>
    </location>
</feature>
<protein>
    <submittedName>
        <fullName evidence="1">Uncharacterized protein</fullName>
    </submittedName>
</protein>
<evidence type="ECO:0000313" key="1">
    <source>
        <dbReference type="EMBL" id="CDW42962.1"/>
    </source>
</evidence>
<proteinExistence type="predicted"/>
<reference evidence="1" key="1">
    <citation type="submission" date="2014-05" db="EMBL/GenBank/DDBJ databases">
        <authorList>
            <person name="Chronopoulou M."/>
        </authorList>
    </citation>
    <scope>NUCLEOTIDE SEQUENCE</scope>
    <source>
        <tissue evidence="1">Whole organism</tissue>
    </source>
</reference>
<organism evidence="1">
    <name type="scientific">Lepeophtheirus salmonis</name>
    <name type="common">Salmon louse</name>
    <name type="synonym">Caligus salmonis</name>
    <dbReference type="NCBI Taxonomy" id="72036"/>
    <lineage>
        <taxon>Eukaryota</taxon>
        <taxon>Metazoa</taxon>
        <taxon>Ecdysozoa</taxon>
        <taxon>Arthropoda</taxon>
        <taxon>Crustacea</taxon>
        <taxon>Multicrustacea</taxon>
        <taxon>Hexanauplia</taxon>
        <taxon>Copepoda</taxon>
        <taxon>Siphonostomatoida</taxon>
        <taxon>Caligidae</taxon>
        <taxon>Lepeophtheirus</taxon>
    </lineage>
</organism>
<dbReference type="EMBL" id="HACA01025601">
    <property type="protein sequence ID" value="CDW42962.1"/>
    <property type="molecule type" value="Transcribed_RNA"/>
</dbReference>
<dbReference type="AlphaFoldDB" id="A0A0K2UYM9"/>
<sequence length="89" mass="10928">LEIINRVIMFSLSTREIKLLLRERDNHNNYVLFRVVNWLIQRARRFFNSNSTTNLYKVCRYVWDSQLNKSLVVREKLLIFVLTFEIIHR</sequence>
<accession>A0A0K2UYM9</accession>
<name>A0A0K2UYM9_LEPSM</name>